<accession>A0ABS4T6G6</accession>
<evidence type="ECO:0000256" key="6">
    <source>
        <dbReference type="SAM" id="MobiDB-lite"/>
    </source>
</evidence>
<dbReference type="EMBL" id="JAGINW010000001">
    <property type="protein sequence ID" value="MBP2320007.1"/>
    <property type="molecule type" value="Genomic_DNA"/>
</dbReference>
<dbReference type="InterPro" id="IPR051677">
    <property type="entry name" value="AfsR-DnrI-RedD_regulator"/>
</dbReference>
<dbReference type="InterPro" id="IPR005158">
    <property type="entry name" value="BTAD"/>
</dbReference>
<dbReference type="SUPFAM" id="SSF48452">
    <property type="entry name" value="TPR-like"/>
    <property type="match status" value="1"/>
</dbReference>
<comment type="similarity">
    <text evidence="1">Belongs to the AfsR/DnrI/RedD regulatory family.</text>
</comment>
<feature type="DNA-binding region" description="OmpR/PhoB-type" evidence="5">
    <location>
        <begin position="1"/>
        <end position="93"/>
    </location>
</feature>
<dbReference type="PANTHER" id="PTHR35807:SF1">
    <property type="entry name" value="TRANSCRIPTIONAL REGULATOR REDD"/>
    <property type="match status" value="1"/>
</dbReference>
<evidence type="ECO:0000256" key="2">
    <source>
        <dbReference type="ARBA" id="ARBA00023015"/>
    </source>
</evidence>
<dbReference type="Pfam" id="PF03704">
    <property type="entry name" value="BTAD"/>
    <property type="match status" value="1"/>
</dbReference>
<evidence type="ECO:0000256" key="5">
    <source>
        <dbReference type="PROSITE-ProRule" id="PRU01091"/>
    </source>
</evidence>
<keyword evidence="3 5" id="KW-0238">DNA-binding</keyword>
<dbReference type="SMART" id="SM00862">
    <property type="entry name" value="Trans_reg_C"/>
    <property type="match status" value="1"/>
</dbReference>
<dbReference type="InterPro" id="IPR036388">
    <property type="entry name" value="WH-like_DNA-bd_sf"/>
</dbReference>
<evidence type="ECO:0000256" key="3">
    <source>
        <dbReference type="ARBA" id="ARBA00023125"/>
    </source>
</evidence>
<feature type="compositionally biased region" description="Basic and acidic residues" evidence="6">
    <location>
        <begin position="289"/>
        <end position="302"/>
    </location>
</feature>
<evidence type="ECO:0000256" key="1">
    <source>
        <dbReference type="ARBA" id="ARBA00005820"/>
    </source>
</evidence>
<proteinExistence type="inferred from homology"/>
<dbReference type="InterPro" id="IPR016032">
    <property type="entry name" value="Sig_transdc_resp-reg_C-effctor"/>
</dbReference>
<dbReference type="Gene3D" id="1.10.10.10">
    <property type="entry name" value="Winged helix-like DNA-binding domain superfamily/Winged helix DNA-binding domain"/>
    <property type="match status" value="1"/>
</dbReference>
<evidence type="ECO:0000313" key="9">
    <source>
        <dbReference type="Proteomes" id="UP001519332"/>
    </source>
</evidence>
<dbReference type="GO" id="GO:0003677">
    <property type="term" value="F:DNA binding"/>
    <property type="evidence" value="ECO:0007669"/>
    <property type="project" value="UniProtKB-KW"/>
</dbReference>
<dbReference type="SMART" id="SM01043">
    <property type="entry name" value="BTAD"/>
    <property type="match status" value="1"/>
</dbReference>
<dbReference type="CDD" id="cd15831">
    <property type="entry name" value="BTAD"/>
    <property type="match status" value="1"/>
</dbReference>
<evidence type="ECO:0000313" key="8">
    <source>
        <dbReference type="EMBL" id="MBP2320007.1"/>
    </source>
</evidence>
<dbReference type="InterPro" id="IPR011990">
    <property type="entry name" value="TPR-like_helical_dom_sf"/>
</dbReference>
<dbReference type="PROSITE" id="PS51755">
    <property type="entry name" value="OMPR_PHOB"/>
    <property type="match status" value="1"/>
</dbReference>
<feature type="region of interest" description="Disordered" evidence="6">
    <location>
        <begin position="286"/>
        <end position="333"/>
    </location>
</feature>
<feature type="region of interest" description="Disordered" evidence="6">
    <location>
        <begin position="350"/>
        <end position="380"/>
    </location>
</feature>
<evidence type="ECO:0000259" key="7">
    <source>
        <dbReference type="PROSITE" id="PS51755"/>
    </source>
</evidence>
<reference evidence="8 9" key="1">
    <citation type="submission" date="2021-03" db="EMBL/GenBank/DDBJ databases">
        <title>Sequencing the genomes of 1000 actinobacteria strains.</title>
        <authorList>
            <person name="Klenk H.-P."/>
        </authorList>
    </citation>
    <scope>NUCLEOTIDE SEQUENCE [LARGE SCALE GENOMIC DNA]</scope>
    <source>
        <strain evidence="8 9">DSM 46670</strain>
    </source>
</reference>
<dbReference type="SUPFAM" id="SSF46894">
    <property type="entry name" value="C-terminal effector domain of the bipartite response regulators"/>
    <property type="match status" value="1"/>
</dbReference>
<feature type="domain" description="OmpR/PhoB-type" evidence="7">
    <location>
        <begin position="1"/>
        <end position="93"/>
    </location>
</feature>
<feature type="region of interest" description="Disordered" evidence="6">
    <location>
        <begin position="392"/>
        <end position="412"/>
    </location>
</feature>
<keyword evidence="2" id="KW-0805">Transcription regulation</keyword>
<dbReference type="InterPro" id="IPR001867">
    <property type="entry name" value="OmpR/PhoB-type_DNA-bd"/>
</dbReference>
<organism evidence="8 9">
    <name type="scientific">Kibdelosporangium banguiense</name>
    <dbReference type="NCBI Taxonomy" id="1365924"/>
    <lineage>
        <taxon>Bacteria</taxon>
        <taxon>Bacillati</taxon>
        <taxon>Actinomycetota</taxon>
        <taxon>Actinomycetes</taxon>
        <taxon>Pseudonocardiales</taxon>
        <taxon>Pseudonocardiaceae</taxon>
        <taxon>Kibdelosporangium</taxon>
    </lineage>
</organism>
<protein>
    <submittedName>
        <fullName evidence="8">DNA-binding SARP family transcriptional activator</fullName>
    </submittedName>
</protein>
<gene>
    <name evidence="8" type="ORF">JOF56_000392</name>
</gene>
<dbReference type="Gene3D" id="1.25.40.10">
    <property type="entry name" value="Tetratricopeptide repeat domain"/>
    <property type="match status" value="1"/>
</dbReference>
<evidence type="ECO:0000256" key="4">
    <source>
        <dbReference type="ARBA" id="ARBA00023163"/>
    </source>
</evidence>
<dbReference type="Proteomes" id="UP001519332">
    <property type="component" value="Unassembled WGS sequence"/>
</dbReference>
<keyword evidence="9" id="KW-1185">Reference proteome</keyword>
<comment type="caution">
    <text evidence="8">The sequence shown here is derived from an EMBL/GenBank/DDBJ whole genome shotgun (WGS) entry which is preliminary data.</text>
</comment>
<keyword evidence="4" id="KW-0804">Transcription</keyword>
<sequence>MEFHILGPVGMCANGRAVDLRSVKVRGLLGILLLKANKVVGTGLLSDGLWDDAPPPVPKSTLQVYASRLRLVLKKAGNPATVITEDDGYRLEVDPGTIDYHRFLDLVRSGHAASSQSEHARAAECFEAAVDLWRRPPLATLKTSWAERQRETLTTRELLPAWSTLFEAKLELGDHEFVLTKLHSLLGEHSHDETLAQQWMRALAAVNRSAEIHSFFKDFTRRLQAELGTPPRDELVQLYHELTIRRETIGLPAPRVIGNWDLPADTPYFTGREDLLAQLDQTGRNACCDGRRPSRRRQDGTRHALGTHQGKSFPGRRFVREPPGIRGGRADRADDCHEHIPQRTRHIGRAHPEHHRASNGSAAPIAHRTETARRAGQRSRLGACPALVARGLPLPSHRHQPPSADKAHVRPWRRTDHCPGAACR</sequence>
<dbReference type="PANTHER" id="PTHR35807">
    <property type="entry name" value="TRANSCRIPTIONAL REGULATOR REDD-RELATED"/>
    <property type="match status" value="1"/>
</dbReference>
<name>A0ABS4T6G6_9PSEU</name>